<protein>
    <submittedName>
        <fullName evidence="1">Uncharacterized protein</fullName>
    </submittedName>
</protein>
<proteinExistence type="predicted"/>
<gene>
    <name evidence="1" type="ORF">SAMN05444583_12026</name>
</gene>
<evidence type="ECO:0000313" key="1">
    <source>
        <dbReference type="EMBL" id="SEM02640.1"/>
    </source>
</evidence>
<keyword evidence="2" id="KW-1185">Reference proteome</keyword>
<organism evidence="1 2">
    <name type="scientific">Rhodococcus maanshanensis</name>
    <dbReference type="NCBI Taxonomy" id="183556"/>
    <lineage>
        <taxon>Bacteria</taxon>
        <taxon>Bacillati</taxon>
        <taxon>Actinomycetota</taxon>
        <taxon>Actinomycetes</taxon>
        <taxon>Mycobacteriales</taxon>
        <taxon>Nocardiaceae</taxon>
        <taxon>Rhodococcus</taxon>
    </lineage>
</organism>
<dbReference type="Proteomes" id="UP000198677">
    <property type="component" value="Unassembled WGS sequence"/>
</dbReference>
<reference evidence="2" key="1">
    <citation type="submission" date="2016-10" db="EMBL/GenBank/DDBJ databases">
        <authorList>
            <person name="Varghese N."/>
            <person name="Submissions S."/>
        </authorList>
    </citation>
    <scope>NUCLEOTIDE SEQUENCE [LARGE SCALE GENOMIC DNA]</scope>
    <source>
        <strain evidence="2">DSM 44675</strain>
    </source>
</reference>
<dbReference type="EMBL" id="FOAW01000020">
    <property type="protein sequence ID" value="SEM02640.1"/>
    <property type="molecule type" value="Genomic_DNA"/>
</dbReference>
<accession>A0A1H7V0C1</accession>
<evidence type="ECO:0000313" key="2">
    <source>
        <dbReference type="Proteomes" id="UP000198677"/>
    </source>
</evidence>
<dbReference type="AlphaFoldDB" id="A0A1H7V0C1"/>
<name>A0A1H7V0C1_9NOCA</name>
<sequence>MTDHLDAGLRDADGQLAPRSLVIAHDDAPWDDGDYDT</sequence>